<organism evidence="2 3">
    <name type="scientific">Blastococcus deserti</name>
    <dbReference type="NCBI Taxonomy" id="2259033"/>
    <lineage>
        <taxon>Bacteria</taxon>
        <taxon>Bacillati</taxon>
        <taxon>Actinomycetota</taxon>
        <taxon>Actinomycetes</taxon>
        <taxon>Geodermatophilales</taxon>
        <taxon>Geodermatophilaceae</taxon>
        <taxon>Blastococcus</taxon>
    </lineage>
</organism>
<dbReference type="SMART" id="SM00278">
    <property type="entry name" value="HhH1"/>
    <property type="match status" value="1"/>
</dbReference>
<dbReference type="PANTHER" id="PTHR33055:SF15">
    <property type="entry name" value="TRANSPOSASE-RELATED"/>
    <property type="match status" value="1"/>
</dbReference>
<comment type="caution">
    <text evidence="2">The sequence shown here is derived from an EMBL/GenBank/DDBJ whole genome shotgun (WGS) entry which is preliminary data.</text>
</comment>
<name>A0ABW4XH20_9ACTN</name>
<protein>
    <submittedName>
        <fullName evidence="2">Transposase</fullName>
    </submittedName>
</protein>
<dbReference type="InterPro" id="IPR047650">
    <property type="entry name" value="Transpos_IS110"/>
</dbReference>
<dbReference type="EMBL" id="JBHUHP010000037">
    <property type="protein sequence ID" value="MFD2094352.1"/>
    <property type="molecule type" value="Genomic_DNA"/>
</dbReference>
<dbReference type="InterPro" id="IPR003583">
    <property type="entry name" value="Hlx-hairpin-Hlx_DNA-bd_motif"/>
</dbReference>
<keyword evidence="3" id="KW-1185">Reference proteome</keyword>
<dbReference type="RefSeq" id="WP_376881173.1">
    <property type="nucleotide sequence ID" value="NZ_JBHUHP010000037.1"/>
</dbReference>
<dbReference type="InterPro" id="IPR003346">
    <property type="entry name" value="Transposase_20"/>
</dbReference>
<evidence type="ECO:0000313" key="3">
    <source>
        <dbReference type="Proteomes" id="UP001597402"/>
    </source>
</evidence>
<feature type="domain" description="Helix-hairpin-helix DNA-binding motif class 1" evidence="1">
    <location>
        <begin position="116"/>
        <end position="135"/>
    </location>
</feature>
<gene>
    <name evidence="2" type="ORF">ACFSHS_22530</name>
</gene>
<sequence>LMGDRTREVARLEGMLEDASIKLSSVAASLTSVSARAMLTALIQGERDPRVLAQLAKGKMRIKIPQLVEALTGHFNAQHAQLARTMLHRLELVELALAELDAVIAQACQPWAHQLELLQTIPGVGPKVAQVILAETGGDMSRFPSAEHLASWAGVAPGVHESAGKRTPVGAPHGNKWLTSMLVEAAGSVGRMKGANYLSAQFAQLTTRRGMSRAAVAVAHSMLVSVWFMLTRDEPYSDLGADWLRRRNDEAHTRRLVAQLERLGHTVVLDSAA</sequence>
<dbReference type="Proteomes" id="UP001597402">
    <property type="component" value="Unassembled WGS sequence"/>
</dbReference>
<dbReference type="PANTHER" id="PTHR33055">
    <property type="entry name" value="TRANSPOSASE FOR INSERTION SEQUENCE ELEMENT IS1111A"/>
    <property type="match status" value="1"/>
</dbReference>
<reference evidence="3" key="1">
    <citation type="journal article" date="2019" name="Int. J. Syst. Evol. Microbiol.">
        <title>The Global Catalogue of Microorganisms (GCM) 10K type strain sequencing project: providing services to taxonomists for standard genome sequencing and annotation.</title>
        <authorList>
            <consortium name="The Broad Institute Genomics Platform"/>
            <consortium name="The Broad Institute Genome Sequencing Center for Infectious Disease"/>
            <person name="Wu L."/>
            <person name="Ma J."/>
        </authorList>
    </citation>
    <scope>NUCLEOTIDE SEQUENCE [LARGE SCALE GENOMIC DNA]</scope>
    <source>
        <strain evidence="3">JCM 3338</strain>
    </source>
</reference>
<evidence type="ECO:0000259" key="1">
    <source>
        <dbReference type="SMART" id="SM00278"/>
    </source>
</evidence>
<evidence type="ECO:0000313" key="2">
    <source>
        <dbReference type="EMBL" id="MFD2094352.1"/>
    </source>
</evidence>
<feature type="non-terminal residue" evidence="2">
    <location>
        <position position="1"/>
    </location>
</feature>
<dbReference type="Pfam" id="PF02371">
    <property type="entry name" value="Transposase_20"/>
    <property type="match status" value="1"/>
</dbReference>
<accession>A0ABW4XH20</accession>
<proteinExistence type="predicted"/>